<organism>
    <name type="scientific">Culex quinquefasciatus</name>
    <name type="common">Southern house mosquito</name>
    <name type="synonym">Culex pungens</name>
    <dbReference type="NCBI Taxonomy" id="7176"/>
    <lineage>
        <taxon>Eukaryota</taxon>
        <taxon>Metazoa</taxon>
        <taxon>Ecdysozoa</taxon>
        <taxon>Arthropoda</taxon>
        <taxon>Hexapoda</taxon>
        <taxon>Insecta</taxon>
        <taxon>Pterygota</taxon>
        <taxon>Neoptera</taxon>
        <taxon>Endopterygota</taxon>
        <taxon>Diptera</taxon>
        <taxon>Nematocera</taxon>
        <taxon>Culicoidea</taxon>
        <taxon>Culicidae</taxon>
        <taxon>Culicinae</taxon>
        <taxon>Culicini</taxon>
        <taxon>Culex</taxon>
        <taxon>Culex</taxon>
    </lineage>
</organism>
<dbReference type="AlphaFoldDB" id="B0XCR9"/>
<gene>
    <name evidence="4" type="primary">6050926</name>
    <name evidence="3" type="ORF">CpipJ_CPIJ017083</name>
</gene>
<accession>B0XCR9</accession>
<protein>
    <submittedName>
        <fullName evidence="3 4">Uncharacterized protein</fullName>
    </submittedName>
</protein>
<dbReference type="VEuPathDB" id="VectorBase:CQUJHB013401"/>
<keyword evidence="2" id="KW-0732">Signal</keyword>
<dbReference type="VEuPathDB" id="VectorBase:CPIJ017083"/>
<name>B0XCR9_CULQU</name>
<dbReference type="EnsemblMetazoa" id="CPIJ017083-RA">
    <property type="protein sequence ID" value="CPIJ017083-PA"/>
    <property type="gene ID" value="CPIJ017083"/>
</dbReference>
<dbReference type="OrthoDB" id="6051552at2759"/>
<dbReference type="EMBL" id="DS232716">
    <property type="protein sequence ID" value="EDS45086.1"/>
    <property type="molecule type" value="Genomic_DNA"/>
</dbReference>
<dbReference type="KEGG" id="cqu:CpipJ_CPIJ017083"/>
<dbReference type="Proteomes" id="UP000002320">
    <property type="component" value="Unassembled WGS sequence"/>
</dbReference>
<evidence type="ECO:0000313" key="3">
    <source>
        <dbReference type="EMBL" id="EDS45086.1"/>
    </source>
</evidence>
<evidence type="ECO:0000313" key="4">
    <source>
        <dbReference type="EnsemblMetazoa" id="CPIJ017083-PA"/>
    </source>
</evidence>
<reference evidence="4" key="2">
    <citation type="submission" date="2021-02" db="UniProtKB">
        <authorList>
            <consortium name="EnsemblMetazoa"/>
        </authorList>
    </citation>
    <scope>IDENTIFICATION</scope>
    <source>
        <strain evidence="4">JHB</strain>
    </source>
</reference>
<evidence type="ECO:0000313" key="5">
    <source>
        <dbReference type="Proteomes" id="UP000002320"/>
    </source>
</evidence>
<evidence type="ECO:0000256" key="1">
    <source>
        <dbReference type="SAM" id="MobiDB-lite"/>
    </source>
</evidence>
<dbReference type="InParanoid" id="B0XCR9"/>
<reference evidence="3" key="1">
    <citation type="submission" date="2007-03" db="EMBL/GenBank/DDBJ databases">
        <title>Annotation of Culex pipiens quinquefasciatus.</title>
        <authorList>
            <consortium name="The Broad Institute Genome Sequencing Platform"/>
            <person name="Atkinson P.W."/>
            <person name="Hemingway J."/>
            <person name="Christensen B.M."/>
            <person name="Higgs S."/>
            <person name="Kodira C."/>
            <person name="Hannick L."/>
            <person name="Megy K."/>
            <person name="O'Leary S."/>
            <person name="Pearson M."/>
            <person name="Haas B.J."/>
            <person name="Mauceli E."/>
            <person name="Wortman J.R."/>
            <person name="Lee N.H."/>
            <person name="Guigo R."/>
            <person name="Stanke M."/>
            <person name="Alvarado L."/>
            <person name="Amedeo P."/>
            <person name="Antoine C.H."/>
            <person name="Arensburger P."/>
            <person name="Bidwell S.L."/>
            <person name="Crawford M."/>
            <person name="Camaro F."/>
            <person name="Devon K."/>
            <person name="Engels R."/>
            <person name="Hammond M."/>
            <person name="Howarth C."/>
            <person name="Koehrsen M."/>
            <person name="Lawson D."/>
            <person name="Montgomery P."/>
            <person name="Nene V."/>
            <person name="Nusbaum C."/>
            <person name="Puiu D."/>
            <person name="Romero-Severson J."/>
            <person name="Severson D.W."/>
            <person name="Shumway M."/>
            <person name="Sisk P."/>
            <person name="Stolte C."/>
            <person name="Zeng Q."/>
            <person name="Eisenstadt E."/>
            <person name="Fraser-Liggett C."/>
            <person name="Strausberg R."/>
            <person name="Galagan J."/>
            <person name="Birren B."/>
            <person name="Collins F.H."/>
        </authorList>
    </citation>
    <scope>NUCLEOTIDE SEQUENCE [LARGE SCALE GENOMIC DNA]</scope>
    <source>
        <strain evidence="3">JHB</strain>
    </source>
</reference>
<feature type="compositionally biased region" description="Polar residues" evidence="1">
    <location>
        <begin position="164"/>
        <end position="176"/>
    </location>
</feature>
<evidence type="ECO:0000256" key="2">
    <source>
        <dbReference type="SAM" id="SignalP"/>
    </source>
</evidence>
<feature type="chain" id="PRO_5014567291" evidence="2">
    <location>
        <begin position="25"/>
        <end position="224"/>
    </location>
</feature>
<feature type="region of interest" description="Disordered" evidence="1">
    <location>
        <begin position="124"/>
        <end position="224"/>
    </location>
</feature>
<keyword evidence="5" id="KW-1185">Reference proteome</keyword>
<sequence>MRWKGLLLLLCAVALLDRTIPVRADDGDGDDVIADDVTEEPSEDQDTEVAVSDGEEDAKEEDDDGLAALTRVDEDAVEVDSSATASEKPAGKKGKYYNYDDFLSNLDTYDPNYDWNGRRRMMMDNDGTGEGGGAGPSMFSEDEDNTYPPPPTESPTAAYGAYSPTFSGIDRNSSFATEDASPVNVRRPAPFPPNAYGAGDPNAGQPLNQNVGLPARMDSRSTEV</sequence>
<dbReference type="HOGENOM" id="CLU_1236140_0_0_1"/>
<feature type="signal peptide" evidence="2">
    <location>
        <begin position="1"/>
        <end position="24"/>
    </location>
</feature>
<feature type="compositionally biased region" description="Acidic residues" evidence="1">
    <location>
        <begin position="27"/>
        <end position="65"/>
    </location>
</feature>
<feature type="region of interest" description="Disordered" evidence="1">
    <location>
        <begin position="25"/>
        <end position="95"/>
    </location>
</feature>
<proteinExistence type="predicted"/>